<dbReference type="EMBL" id="JACCBF010000001">
    <property type="protein sequence ID" value="NYD33865.1"/>
    <property type="molecule type" value="Genomic_DNA"/>
</dbReference>
<evidence type="ECO:0000256" key="1">
    <source>
        <dbReference type="SAM" id="MobiDB-lite"/>
    </source>
</evidence>
<feature type="region of interest" description="Disordered" evidence="1">
    <location>
        <begin position="1"/>
        <end position="40"/>
    </location>
</feature>
<organism evidence="2 3">
    <name type="scientific">Nocardioides kongjuensis</name>
    <dbReference type="NCBI Taxonomy" id="349522"/>
    <lineage>
        <taxon>Bacteria</taxon>
        <taxon>Bacillati</taxon>
        <taxon>Actinomycetota</taxon>
        <taxon>Actinomycetes</taxon>
        <taxon>Propionibacteriales</taxon>
        <taxon>Nocardioidaceae</taxon>
        <taxon>Nocardioides</taxon>
    </lineage>
</organism>
<evidence type="ECO:0000313" key="2">
    <source>
        <dbReference type="EMBL" id="NYD33865.1"/>
    </source>
</evidence>
<accession>A0A852RSK6</accession>
<protein>
    <submittedName>
        <fullName evidence="2">Uncharacterized protein</fullName>
    </submittedName>
</protein>
<dbReference type="RefSeq" id="WP_179729854.1">
    <property type="nucleotide sequence ID" value="NZ_BAABEF010000001.1"/>
</dbReference>
<reference evidence="2 3" key="1">
    <citation type="submission" date="2020-07" db="EMBL/GenBank/DDBJ databases">
        <title>Sequencing the genomes of 1000 actinobacteria strains.</title>
        <authorList>
            <person name="Klenk H.-P."/>
        </authorList>
    </citation>
    <scope>NUCLEOTIDE SEQUENCE [LARGE SCALE GENOMIC DNA]</scope>
    <source>
        <strain evidence="2 3">DSM 19082</strain>
    </source>
</reference>
<name>A0A852RSK6_9ACTN</name>
<gene>
    <name evidence="2" type="ORF">BJ958_005411</name>
</gene>
<proteinExistence type="predicted"/>
<sequence length="84" mass="9430">MNPEPRRATRRHEKAAAARRRRESRRGKATCGPTGKTRFPDVGAAFSAALRLSHTLGRPIRAYPCPDCAGWHLTRRRTPPKDTP</sequence>
<evidence type="ECO:0000313" key="3">
    <source>
        <dbReference type="Proteomes" id="UP000582231"/>
    </source>
</evidence>
<dbReference type="AlphaFoldDB" id="A0A852RSK6"/>
<dbReference type="Proteomes" id="UP000582231">
    <property type="component" value="Unassembled WGS sequence"/>
</dbReference>
<keyword evidence="3" id="KW-1185">Reference proteome</keyword>
<comment type="caution">
    <text evidence="2">The sequence shown here is derived from an EMBL/GenBank/DDBJ whole genome shotgun (WGS) entry which is preliminary data.</text>
</comment>
<feature type="compositionally biased region" description="Basic residues" evidence="1">
    <location>
        <begin position="8"/>
        <end position="28"/>
    </location>
</feature>